<sequence length="572" mass="65143">MLSSKSVPPTIQSPVMITDSGEDYTDERDYNIFVIALSALQEEVTHDCRRIATLLLSGFLVVGILLIIPAIMQTSAAYLWIGQVRKQLGRQPRSSVDSGRYSTVPSIFRKKNVTDMTRTLFVYRILACVASLMVLICSTLPQLVLTVANRPKEGNIDQLWGWCHIFVYMDHTTRSFATYLIVIPYVLFFWDFLFSEVVPRRHLVMKRIFRGILISALPIALFSSMVAIPLVIYRYEKIGNDSIIYCGATITGTTNFIAFDFAVTRVAPTVIIIVVTSAFLIWLPRHHYGVFYEPLIFLCLMAPVVFLEGTVYIACYMGKVTHLINEQFANAVLIFYAFYHMSFSSTFVLATLRSVITEIRHERKARKRFLLGEEPKEDERKNARRSDVMLGLQRQFSVVFRWRSECAEDELHLEDQIMNKKPEVNLETPPILEETFDDDLTEKKPPDDVTLHYSILHRSATIKKRASPSTSSLQPFKPKTLSEATLRNPEINQVDIEGKSPTSPNSPTHRTTRSTGRSSRSPTSVSPRSPYRNQSGINRRIGSMRQIQGSPDNPILPGYPSPRSPRRTPRFE</sequence>
<feature type="transmembrane region" description="Helical" evidence="2">
    <location>
        <begin position="59"/>
        <end position="81"/>
    </location>
</feature>
<keyword evidence="2" id="KW-0472">Membrane</keyword>
<evidence type="ECO:0000313" key="4">
    <source>
        <dbReference type="Proteomes" id="UP000321570"/>
    </source>
</evidence>
<evidence type="ECO:0000256" key="1">
    <source>
        <dbReference type="SAM" id="MobiDB-lite"/>
    </source>
</evidence>
<keyword evidence="2" id="KW-1133">Transmembrane helix</keyword>
<protein>
    <submittedName>
        <fullName evidence="3">Uncharacterized protein</fullName>
    </submittedName>
</protein>
<gene>
    <name evidence="3" type="ORF">WMSIL1_LOCUS9905</name>
</gene>
<feature type="transmembrane region" description="Helical" evidence="2">
    <location>
        <begin position="262"/>
        <end position="283"/>
    </location>
</feature>
<dbReference type="Proteomes" id="UP000321570">
    <property type="component" value="Unassembled WGS sequence"/>
</dbReference>
<feature type="transmembrane region" description="Helical" evidence="2">
    <location>
        <begin position="211"/>
        <end position="232"/>
    </location>
</feature>
<accession>A0A564YUZ6</accession>
<feature type="transmembrane region" description="Helical" evidence="2">
    <location>
        <begin position="176"/>
        <end position="199"/>
    </location>
</feature>
<evidence type="ECO:0000313" key="3">
    <source>
        <dbReference type="EMBL" id="VUZ51055.1"/>
    </source>
</evidence>
<feature type="transmembrane region" description="Helical" evidence="2">
    <location>
        <begin position="295"/>
        <end position="314"/>
    </location>
</feature>
<organism evidence="3 4">
    <name type="scientific">Hymenolepis diminuta</name>
    <name type="common">Rat tapeworm</name>
    <dbReference type="NCBI Taxonomy" id="6216"/>
    <lineage>
        <taxon>Eukaryota</taxon>
        <taxon>Metazoa</taxon>
        <taxon>Spiralia</taxon>
        <taxon>Lophotrochozoa</taxon>
        <taxon>Platyhelminthes</taxon>
        <taxon>Cestoda</taxon>
        <taxon>Eucestoda</taxon>
        <taxon>Cyclophyllidea</taxon>
        <taxon>Hymenolepididae</taxon>
        <taxon>Hymenolepis</taxon>
    </lineage>
</organism>
<reference evidence="3 4" key="1">
    <citation type="submission" date="2019-07" db="EMBL/GenBank/DDBJ databases">
        <authorList>
            <person name="Jastrzebski P J."/>
            <person name="Paukszto L."/>
            <person name="Jastrzebski P J."/>
        </authorList>
    </citation>
    <scope>NUCLEOTIDE SEQUENCE [LARGE SCALE GENOMIC DNA]</scope>
    <source>
        <strain evidence="3 4">WMS-il1</strain>
    </source>
</reference>
<dbReference type="AlphaFoldDB" id="A0A564YUZ6"/>
<dbReference type="EMBL" id="CABIJS010000421">
    <property type="protein sequence ID" value="VUZ51055.1"/>
    <property type="molecule type" value="Genomic_DNA"/>
</dbReference>
<feature type="transmembrane region" description="Helical" evidence="2">
    <location>
        <begin position="121"/>
        <end position="144"/>
    </location>
</feature>
<proteinExistence type="predicted"/>
<evidence type="ECO:0000256" key="2">
    <source>
        <dbReference type="SAM" id="Phobius"/>
    </source>
</evidence>
<feature type="compositionally biased region" description="Low complexity" evidence="1">
    <location>
        <begin position="506"/>
        <end position="530"/>
    </location>
</feature>
<keyword evidence="2" id="KW-0812">Transmembrane</keyword>
<keyword evidence="4" id="KW-1185">Reference proteome</keyword>
<feature type="transmembrane region" description="Helical" evidence="2">
    <location>
        <begin position="334"/>
        <end position="356"/>
    </location>
</feature>
<name>A0A564YUZ6_HYMDI</name>
<feature type="region of interest" description="Disordered" evidence="1">
    <location>
        <begin position="462"/>
        <end position="572"/>
    </location>
</feature>